<evidence type="ECO:0000256" key="1">
    <source>
        <dbReference type="ARBA" id="ARBA00022857"/>
    </source>
</evidence>
<dbReference type="InterPro" id="IPR050523">
    <property type="entry name" value="AKR_Detox_Biosynth"/>
</dbReference>
<accession>A0A8H5LIV3</accession>
<reference evidence="4 5" key="1">
    <citation type="journal article" date="2020" name="ISME J.">
        <title>Uncovering the hidden diversity of litter-decomposition mechanisms in mushroom-forming fungi.</title>
        <authorList>
            <person name="Floudas D."/>
            <person name="Bentzer J."/>
            <person name="Ahren D."/>
            <person name="Johansson T."/>
            <person name="Persson P."/>
            <person name="Tunlid A."/>
        </authorList>
    </citation>
    <scope>NUCLEOTIDE SEQUENCE [LARGE SCALE GENOMIC DNA]</scope>
    <source>
        <strain evidence="4 5">CBS 291.85</strain>
    </source>
</reference>
<dbReference type="EMBL" id="JAACJM010000048">
    <property type="protein sequence ID" value="KAF5358807.1"/>
    <property type="molecule type" value="Genomic_DNA"/>
</dbReference>
<evidence type="ECO:0000256" key="2">
    <source>
        <dbReference type="ARBA" id="ARBA00038157"/>
    </source>
</evidence>
<comment type="caution">
    <text evidence="4">The sequence shown here is derived from an EMBL/GenBank/DDBJ whole genome shotgun (WGS) entry which is preliminary data.</text>
</comment>
<dbReference type="Gene3D" id="3.20.20.100">
    <property type="entry name" value="NADP-dependent oxidoreductase domain"/>
    <property type="match status" value="1"/>
</dbReference>
<dbReference type="AlphaFoldDB" id="A0A8H5LIV3"/>
<keyword evidence="5" id="KW-1185">Reference proteome</keyword>
<evidence type="ECO:0000313" key="4">
    <source>
        <dbReference type="EMBL" id="KAF5358807.1"/>
    </source>
</evidence>
<dbReference type="PANTHER" id="PTHR43364:SF7">
    <property type="entry name" value="NADP-DEPENDENT OXIDOREDUCTASE DOMAIN-CONTAINING PROTEIN-RELATED"/>
    <property type="match status" value="1"/>
</dbReference>
<proteinExistence type="inferred from homology"/>
<sequence length="387" mass="43160">MSFLNPPPAPKTKLGRYRQLAPRAAIHVSPISLGGMSIGDSEKWNSSGFGAMNRDSSFKLMDAYYDAGGNFIDTANMYQNGTSEELIGEWMEQRKIRDQMIIATKYSNFTHNGDDSIAQRVNYVGNNVKSMKLSVEASLQRLRTGYIDILYVHWYDQHTSVEEMMDALHNLVVAGKVLYLGISDTPAWVVVKANDYAKSVGKTPFVVYQGEYSVLQRDIEREIIPMCTQEGLGLHVWGVLAGGKIRTNEEEKSRMESGEKGRIAPWDPEWLRKPDEVKVCDGLEAMAKEVGAKSIGALAIAYVLHKTQYMFPILGGRKVEHLMANLEALDISLSAAQIEQLDGLKEFNLGWPYNLFGKPGTYPFLVTVHATIDPIPAPSPIRPVKEQ</sequence>
<dbReference type="OrthoDB" id="48988at2759"/>
<dbReference type="InterPro" id="IPR023210">
    <property type="entry name" value="NADP_OxRdtase_dom"/>
</dbReference>
<gene>
    <name evidence="4" type="ORF">D9758_008546</name>
</gene>
<dbReference type="Pfam" id="PF00248">
    <property type="entry name" value="Aldo_ket_red"/>
    <property type="match status" value="1"/>
</dbReference>
<dbReference type="InterPro" id="IPR036812">
    <property type="entry name" value="NAD(P)_OxRdtase_dom_sf"/>
</dbReference>
<evidence type="ECO:0000259" key="3">
    <source>
        <dbReference type="Pfam" id="PF00248"/>
    </source>
</evidence>
<dbReference type="PANTHER" id="PTHR43364">
    <property type="entry name" value="NADH-SPECIFIC METHYLGLYOXAL REDUCTASE-RELATED"/>
    <property type="match status" value="1"/>
</dbReference>
<comment type="similarity">
    <text evidence="2">Belongs to the aldo/keto reductase family. Aldo/keto reductase 2 subfamily.</text>
</comment>
<feature type="domain" description="NADP-dependent oxidoreductase" evidence="3">
    <location>
        <begin position="30"/>
        <end position="345"/>
    </location>
</feature>
<dbReference type="Proteomes" id="UP000559256">
    <property type="component" value="Unassembled WGS sequence"/>
</dbReference>
<dbReference type="SUPFAM" id="SSF51430">
    <property type="entry name" value="NAD(P)-linked oxidoreductase"/>
    <property type="match status" value="1"/>
</dbReference>
<protein>
    <recommendedName>
        <fullName evidence="3">NADP-dependent oxidoreductase domain-containing protein</fullName>
    </recommendedName>
</protein>
<name>A0A8H5LIV3_9AGAR</name>
<organism evidence="4 5">
    <name type="scientific">Tetrapyrgos nigripes</name>
    <dbReference type="NCBI Taxonomy" id="182062"/>
    <lineage>
        <taxon>Eukaryota</taxon>
        <taxon>Fungi</taxon>
        <taxon>Dikarya</taxon>
        <taxon>Basidiomycota</taxon>
        <taxon>Agaricomycotina</taxon>
        <taxon>Agaricomycetes</taxon>
        <taxon>Agaricomycetidae</taxon>
        <taxon>Agaricales</taxon>
        <taxon>Marasmiineae</taxon>
        <taxon>Marasmiaceae</taxon>
        <taxon>Tetrapyrgos</taxon>
    </lineage>
</organism>
<keyword evidence="1" id="KW-0521">NADP</keyword>
<evidence type="ECO:0000313" key="5">
    <source>
        <dbReference type="Proteomes" id="UP000559256"/>
    </source>
</evidence>